<comment type="similarity">
    <text evidence="1">Belongs to the cycloisomerase 2 family.</text>
</comment>
<dbReference type="AlphaFoldDB" id="A0A0D7K4J9"/>
<dbReference type="SUPFAM" id="SSF51004">
    <property type="entry name" value="C-terminal (heme d1) domain of cytochrome cd1-nitrite reductase"/>
    <property type="match status" value="1"/>
</dbReference>
<reference evidence="3 4" key="1">
    <citation type="submission" date="2014-12" db="EMBL/GenBank/DDBJ databases">
        <title>Isolation of bacteria from lake water.</title>
        <authorList>
            <person name="Sheng K.-Y."/>
            <person name="Chin P.-S."/>
            <person name="Chan K.-G."/>
            <person name="Tan G.S."/>
        </authorList>
    </citation>
    <scope>NUCLEOTIDE SEQUENCE [LARGE SCALE GENOMIC DNA]</scope>
    <source>
        <strain evidence="3 4">KY4</strain>
    </source>
</reference>
<dbReference type="STRING" id="80878.RP29_17440"/>
<sequence length="337" mass="35310">MSQDSLVFVSCAHSGDVHVLRLNAAQGTLDTVQVLTLGGTLMPMALSPDQGTLYVARRSDPLAVVAIAMDRERCAATVLAESALPASMAHLNTDASGRWLFSASYGAHLVAVQPLLAGGLVGTASVHATGPNAHCTQVHPSNQWVLAASLGGGQLHRYRFDAATGTLEPTEPPTVPMPQGTGPRHLRFNRAGDRVYLLGELDAQVHVLSFDAASGDTALLQTLPTLPARFAGTAWGADLHLSPDGRWLYTSERNSHTVAGFAVAADTGLLSPVGRWPVQSQPRGFALTEQGQHLLVAGQTSHAVGLHAVDLATGALTLLAEHAVGHNPNWITTLTLP</sequence>
<dbReference type="PANTHER" id="PTHR30344:SF1">
    <property type="entry name" value="6-PHOSPHOGLUCONOLACTONASE"/>
    <property type="match status" value="1"/>
</dbReference>
<dbReference type="PANTHER" id="PTHR30344">
    <property type="entry name" value="6-PHOSPHOGLUCONOLACTONASE-RELATED"/>
    <property type="match status" value="1"/>
</dbReference>
<dbReference type="Gene3D" id="2.130.10.10">
    <property type="entry name" value="YVTN repeat-like/Quinoprotein amine dehydrogenase"/>
    <property type="match status" value="1"/>
</dbReference>
<organism evidence="3 4">
    <name type="scientific">Acidovorax temperans</name>
    <dbReference type="NCBI Taxonomy" id="80878"/>
    <lineage>
        <taxon>Bacteria</taxon>
        <taxon>Pseudomonadati</taxon>
        <taxon>Pseudomonadota</taxon>
        <taxon>Betaproteobacteria</taxon>
        <taxon>Burkholderiales</taxon>
        <taxon>Comamonadaceae</taxon>
        <taxon>Acidovorax</taxon>
    </lineage>
</organism>
<dbReference type="Proteomes" id="UP000032566">
    <property type="component" value="Unassembled WGS sequence"/>
</dbReference>
<dbReference type="InterPro" id="IPR050282">
    <property type="entry name" value="Cycloisomerase_2"/>
</dbReference>
<accession>A0A0D7K4J9</accession>
<dbReference type="OrthoDB" id="9790815at2"/>
<name>A0A0D7K4J9_9BURK</name>
<evidence type="ECO:0000256" key="1">
    <source>
        <dbReference type="ARBA" id="ARBA00005564"/>
    </source>
</evidence>
<dbReference type="RefSeq" id="WP_044401625.1">
    <property type="nucleotide sequence ID" value="NZ_JXYQ01000068.1"/>
</dbReference>
<gene>
    <name evidence="3" type="ORF">RP29_17440</name>
</gene>
<dbReference type="InterPro" id="IPR011048">
    <property type="entry name" value="Haem_d1_sf"/>
</dbReference>
<evidence type="ECO:0000256" key="2">
    <source>
        <dbReference type="ARBA" id="ARBA00022526"/>
    </source>
</evidence>
<dbReference type="InterPro" id="IPR015943">
    <property type="entry name" value="WD40/YVTN_repeat-like_dom_sf"/>
</dbReference>
<dbReference type="GO" id="GO:0005829">
    <property type="term" value="C:cytosol"/>
    <property type="evidence" value="ECO:0007669"/>
    <property type="project" value="TreeGrafter"/>
</dbReference>
<dbReference type="Pfam" id="PF10282">
    <property type="entry name" value="Lactonase"/>
    <property type="match status" value="1"/>
</dbReference>
<dbReference type="GO" id="GO:0017057">
    <property type="term" value="F:6-phosphogluconolactonase activity"/>
    <property type="evidence" value="ECO:0007669"/>
    <property type="project" value="TreeGrafter"/>
</dbReference>
<keyword evidence="2" id="KW-0313">Glucose metabolism</keyword>
<keyword evidence="2" id="KW-0119">Carbohydrate metabolism</keyword>
<comment type="caution">
    <text evidence="3">The sequence shown here is derived from an EMBL/GenBank/DDBJ whole genome shotgun (WGS) entry which is preliminary data.</text>
</comment>
<evidence type="ECO:0000313" key="4">
    <source>
        <dbReference type="Proteomes" id="UP000032566"/>
    </source>
</evidence>
<dbReference type="InterPro" id="IPR019405">
    <property type="entry name" value="Lactonase_7-beta_prop"/>
</dbReference>
<dbReference type="GO" id="GO:0006006">
    <property type="term" value="P:glucose metabolic process"/>
    <property type="evidence" value="ECO:0007669"/>
    <property type="project" value="UniProtKB-KW"/>
</dbReference>
<evidence type="ECO:0000313" key="3">
    <source>
        <dbReference type="EMBL" id="KJA09251.1"/>
    </source>
</evidence>
<protein>
    <recommendedName>
        <fullName evidence="5">6-phosphogluconolactonase</fullName>
    </recommendedName>
</protein>
<dbReference type="EMBL" id="JXYQ01000068">
    <property type="protein sequence ID" value="KJA09251.1"/>
    <property type="molecule type" value="Genomic_DNA"/>
</dbReference>
<keyword evidence="4" id="KW-1185">Reference proteome</keyword>
<dbReference type="PATRIC" id="fig|80878.5.peg.3421"/>
<evidence type="ECO:0008006" key="5">
    <source>
        <dbReference type="Google" id="ProtNLM"/>
    </source>
</evidence>
<proteinExistence type="inferred from homology"/>